<dbReference type="GO" id="GO:0003964">
    <property type="term" value="F:RNA-directed DNA polymerase activity"/>
    <property type="evidence" value="ECO:0007669"/>
    <property type="project" value="UniProtKB-KW"/>
</dbReference>
<evidence type="ECO:0000256" key="3">
    <source>
        <dbReference type="ARBA" id="ARBA00022612"/>
    </source>
</evidence>
<keyword evidence="19" id="KW-0233">DNA recombination</keyword>
<dbReference type="SUPFAM" id="SSF56672">
    <property type="entry name" value="DNA/RNA polymerases"/>
    <property type="match status" value="1"/>
</dbReference>
<keyword evidence="16" id="KW-0695">RNA-directed DNA polymerase</keyword>
<dbReference type="InterPro" id="IPR036397">
    <property type="entry name" value="RNaseH_sf"/>
</dbReference>
<dbReference type="GO" id="GO:0005634">
    <property type="term" value="C:nucleus"/>
    <property type="evidence" value="ECO:0007669"/>
    <property type="project" value="UniProtKB-ARBA"/>
</dbReference>
<sequence length="1319" mass="147930">MDSSDQLVDVSGSVKKVVVLNDSNFNSWRTSILDHLILKNLEKLVLEQPAGTVLVPTSDHVQKERFATTMIRMSLDFDNRSRFVEDITVFQPRELYNSIVEYHASRSSENASSIFDRLINSTWPEGELEKSVTNFRNDFRLLLEVKPEFHRTTADSILAHVVLRRMPDSFGVLKTLLLREKKGDELTLTSLFKEIHMFVNRQSADPSHGVVLNVSANQPTSSKQKKPFTREICENGHNPKSTHKIEDCFYLHPEKAVAYFQRLQARAVSTSFKRDTRAFVVQSSTIVGDEIILDSGASVSMLNKRSFFQTINLHPVSLTLADGQKIMADGYGDAILLTSYGAITLKNSIFASKLTSSLVSMSDLLSKGFSVKPGEGEDYSVVDRASNLVFNGSYRTGVLTIPTIDPVVNQVVSASTLLHNRMGHPNDAYLKRCFPEEGIDSVDCDACLVSKMTRQPFKGKFPEPSALLECVHMDLCGPITPPSISKNLYFLIVLDGKSRFRFVRFMQFKSEVFKNVKEVFAIMENTLGLKIKNVVSDNGGEFVNKSFDEYFAEKGIVPLRTSPYTPEQNPFAERSNRSVVEKARCLLKISNLNLAWWAEAVNTAVYLLNRTPCVSVGSDCPYSLWFGNAPRLDHLRIFGCKVVFHLEKKWRKSKFNSSGSEGVMLGYVEGHKSYRVCFDLPSSDAFLPTVVEDIPRDSASQSEVFHDPGMHEELRDPGTGSASESLPDDFDQDQLLDDPSFSGASGDQSGVPPVPRKGYEYVPHFSVAPKDISSTLSEDNILSSRFRSARGNHIIMEPSPADPITYQQALSSKESVDWVEAIDNELGNMEWQGVWSITLLTPGARPISCKWVFKKKYDEDGLIEKFKARLVVRGFLQKEGIDFNRTFSPTGRLATLRTVLSLAAYQDLDVHQMDVKCAFLNGKPDCDVFIKPPEGVQVKLKPGEGLKLNKSLYGLKQSPRMWHNTLVEFFKSIDFKPTLSDPCLFIHHSHPVTFIYVHVDDLVIGGKDVSFAKNALKNRFEMSDLGEIKYVLGMRVVRNRTLKTIFLVQDQYVKEMLEEYRYMDAKAVVTPLVPGLNSKEDDSGDYADGSFDYRRAVGLLNYLVQCTRPDLAFTCSYLSQYLVKPTVRAVAGFFHCLRYLKGSSTVGIKLGSGELGMVAWADADWGGSRDWKSFSGSLVNFLGPIGWRCSKQPVTALSTCEAEHRASTEAGQDIIWLKSLLGELCVPFDFVTAKPILFNDNQGAIALLENPLYQHKTRHVAIRLHWIRDHIDTTFLLKYVKSAENYADFLTKSLSGSMHRINVDKAGLMRLENMGGCDV</sequence>
<dbReference type="SUPFAM" id="SSF53098">
    <property type="entry name" value="Ribonuclease H-like"/>
    <property type="match status" value="1"/>
</dbReference>
<keyword evidence="18" id="KW-0917">Virion maturation</keyword>
<keyword evidence="5" id="KW-0548">Nucleotidyltransferase</keyword>
<evidence type="ECO:0000256" key="21">
    <source>
        <dbReference type="ARBA" id="ARBA00048173"/>
    </source>
</evidence>
<dbReference type="InterPro" id="IPR043502">
    <property type="entry name" value="DNA/RNA_pol_sf"/>
</dbReference>
<evidence type="ECO:0000256" key="13">
    <source>
        <dbReference type="ARBA" id="ARBA00022842"/>
    </source>
</evidence>
<keyword evidence="17" id="KW-0808">Transferase</keyword>
<dbReference type="GO" id="GO:0032196">
    <property type="term" value="P:transposition"/>
    <property type="evidence" value="ECO:0007669"/>
    <property type="project" value="UniProtKB-KW"/>
</dbReference>
<evidence type="ECO:0000256" key="14">
    <source>
        <dbReference type="ARBA" id="ARBA00022884"/>
    </source>
</evidence>
<evidence type="ECO:0000256" key="4">
    <source>
        <dbReference type="ARBA" id="ARBA00022670"/>
    </source>
</evidence>
<keyword evidence="3" id="KW-1188">Viral release from host cell</keyword>
<proteinExistence type="predicted"/>
<keyword evidence="17" id="KW-0239">DNA-directed DNA polymerase</keyword>
<organism evidence="25 26">
    <name type="scientific">Puccinia graminis f. sp. tritici</name>
    <dbReference type="NCBI Taxonomy" id="56615"/>
    <lineage>
        <taxon>Eukaryota</taxon>
        <taxon>Fungi</taxon>
        <taxon>Dikarya</taxon>
        <taxon>Basidiomycota</taxon>
        <taxon>Pucciniomycotina</taxon>
        <taxon>Pucciniomycetes</taxon>
        <taxon>Pucciniales</taxon>
        <taxon>Pucciniaceae</taxon>
        <taxon>Puccinia</taxon>
    </lineage>
</organism>
<evidence type="ECO:0000256" key="19">
    <source>
        <dbReference type="ARBA" id="ARBA00023172"/>
    </source>
</evidence>
<dbReference type="GO" id="GO:0006310">
    <property type="term" value="P:DNA recombination"/>
    <property type="evidence" value="ECO:0007669"/>
    <property type="project" value="UniProtKB-KW"/>
</dbReference>
<evidence type="ECO:0000256" key="1">
    <source>
        <dbReference type="ARBA" id="ARBA00002180"/>
    </source>
</evidence>
<dbReference type="InterPro" id="IPR013103">
    <property type="entry name" value="RVT_2"/>
</dbReference>
<comment type="catalytic activity">
    <reaction evidence="21">
        <text>DNA(n) + a 2'-deoxyribonucleoside 5'-triphosphate = DNA(n+1) + diphosphate</text>
        <dbReference type="Rhea" id="RHEA:22508"/>
        <dbReference type="Rhea" id="RHEA-COMP:17339"/>
        <dbReference type="Rhea" id="RHEA-COMP:17340"/>
        <dbReference type="ChEBI" id="CHEBI:33019"/>
        <dbReference type="ChEBI" id="CHEBI:61560"/>
        <dbReference type="ChEBI" id="CHEBI:173112"/>
        <dbReference type="EC" id="2.7.7.49"/>
    </reaction>
</comment>
<dbReference type="GO" id="GO:0005524">
    <property type="term" value="F:ATP binding"/>
    <property type="evidence" value="ECO:0007669"/>
    <property type="project" value="UniProtKB-KW"/>
</dbReference>
<evidence type="ECO:0000256" key="23">
    <source>
        <dbReference type="SAM" id="MobiDB-lite"/>
    </source>
</evidence>
<feature type="region of interest" description="Disordered" evidence="23">
    <location>
        <begin position="698"/>
        <end position="755"/>
    </location>
</feature>
<dbReference type="GO" id="GO:0003723">
    <property type="term" value="F:RNA binding"/>
    <property type="evidence" value="ECO:0007669"/>
    <property type="project" value="UniProtKB-KW"/>
</dbReference>
<evidence type="ECO:0000313" key="25">
    <source>
        <dbReference type="EMBL" id="KAA1108392.1"/>
    </source>
</evidence>
<keyword evidence="10" id="KW-0255">Endonuclease</keyword>
<dbReference type="PANTHER" id="PTHR42648">
    <property type="entry name" value="TRANSPOSASE, PUTATIVE-RELATED"/>
    <property type="match status" value="1"/>
</dbReference>
<dbReference type="Pfam" id="PF00665">
    <property type="entry name" value="rve"/>
    <property type="match status" value="1"/>
</dbReference>
<keyword evidence="2" id="KW-0815">Transposition</keyword>
<evidence type="ECO:0000256" key="15">
    <source>
        <dbReference type="ARBA" id="ARBA00022908"/>
    </source>
</evidence>
<dbReference type="Proteomes" id="UP000324748">
    <property type="component" value="Unassembled WGS sequence"/>
</dbReference>
<evidence type="ECO:0000256" key="10">
    <source>
        <dbReference type="ARBA" id="ARBA00022759"/>
    </source>
</evidence>
<evidence type="ECO:0000313" key="26">
    <source>
        <dbReference type="Proteomes" id="UP000324748"/>
    </source>
</evidence>
<dbReference type="GO" id="GO:0046872">
    <property type="term" value="F:metal ion binding"/>
    <property type="evidence" value="ECO:0007669"/>
    <property type="project" value="UniProtKB-KW"/>
</dbReference>
<evidence type="ECO:0000256" key="9">
    <source>
        <dbReference type="ARBA" id="ARBA00022750"/>
    </source>
</evidence>
<dbReference type="GO" id="GO:0003887">
    <property type="term" value="F:DNA-directed DNA polymerase activity"/>
    <property type="evidence" value="ECO:0007669"/>
    <property type="project" value="UniProtKB-KW"/>
</dbReference>
<accession>A0A5B0Q5L8</accession>
<feature type="compositionally biased region" description="Acidic residues" evidence="23">
    <location>
        <begin position="726"/>
        <end position="736"/>
    </location>
</feature>
<dbReference type="PANTHER" id="PTHR42648:SF11">
    <property type="entry name" value="TRANSPOSON TY4-P GAG-POL POLYPROTEIN"/>
    <property type="match status" value="1"/>
</dbReference>
<keyword evidence="13" id="KW-0460">Magnesium</keyword>
<dbReference type="EMBL" id="VSWC01000028">
    <property type="protein sequence ID" value="KAA1108392.1"/>
    <property type="molecule type" value="Genomic_DNA"/>
</dbReference>
<dbReference type="GO" id="GO:0004519">
    <property type="term" value="F:endonuclease activity"/>
    <property type="evidence" value="ECO:0007669"/>
    <property type="project" value="UniProtKB-KW"/>
</dbReference>
<keyword evidence="8" id="KW-0547">Nucleotide-binding</keyword>
<evidence type="ECO:0000256" key="12">
    <source>
        <dbReference type="ARBA" id="ARBA00022840"/>
    </source>
</evidence>
<evidence type="ECO:0000256" key="16">
    <source>
        <dbReference type="ARBA" id="ARBA00022918"/>
    </source>
</evidence>
<keyword evidence="6" id="KW-0540">Nuclease</keyword>
<comment type="catalytic activity">
    <reaction evidence="22">
        <text>DNA(n) + a 2'-deoxyribonucleoside 5'-triphosphate = DNA(n+1) + diphosphate</text>
        <dbReference type="Rhea" id="RHEA:22508"/>
        <dbReference type="Rhea" id="RHEA-COMP:17339"/>
        <dbReference type="Rhea" id="RHEA-COMP:17340"/>
        <dbReference type="ChEBI" id="CHEBI:33019"/>
        <dbReference type="ChEBI" id="CHEBI:61560"/>
        <dbReference type="ChEBI" id="CHEBI:173112"/>
        <dbReference type="EC" id="2.7.7.7"/>
    </reaction>
</comment>
<protein>
    <recommendedName>
        <fullName evidence="24">Integrase catalytic domain-containing protein</fullName>
    </recommendedName>
</protein>
<name>A0A5B0Q5L8_PUCGR</name>
<dbReference type="Gene3D" id="3.30.420.10">
    <property type="entry name" value="Ribonuclease H-like superfamily/Ribonuclease H"/>
    <property type="match status" value="1"/>
</dbReference>
<keyword evidence="20" id="KW-0511">Multifunctional enzyme</keyword>
<dbReference type="InterPro" id="IPR054722">
    <property type="entry name" value="PolX-like_BBD"/>
</dbReference>
<gene>
    <name evidence="25" type="ORF">PGT21_050228</name>
</gene>
<keyword evidence="26" id="KW-1185">Reference proteome</keyword>
<keyword evidence="4" id="KW-0645">Protease</keyword>
<evidence type="ECO:0000256" key="17">
    <source>
        <dbReference type="ARBA" id="ARBA00022932"/>
    </source>
</evidence>
<evidence type="ECO:0000259" key="24">
    <source>
        <dbReference type="PROSITE" id="PS50994"/>
    </source>
</evidence>
<comment type="caution">
    <text evidence="25">The sequence shown here is derived from an EMBL/GenBank/DDBJ whole genome shotgun (WGS) entry which is preliminary data.</text>
</comment>
<keyword evidence="12" id="KW-0067">ATP-binding</keyword>
<evidence type="ECO:0000256" key="20">
    <source>
        <dbReference type="ARBA" id="ARBA00023268"/>
    </source>
</evidence>
<dbReference type="InterPro" id="IPR012337">
    <property type="entry name" value="RNaseH-like_sf"/>
</dbReference>
<evidence type="ECO:0000256" key="22">
    <source>
        <dbReference type="ARBA" id="ARBA00049244"/>
    </source>
</evidence>
<keyword evidence="11" id="KW-0378">Hydrolase</keyword>
<dbReference type="OrthoDB" id="2504943at2759"/>
<keyword evidence="7" id="KW-0479">Metal-binding</keyword>
<dbReference type="InterPro" id="IPR001584">
    <property type="entry name" value="Integrase_cat-core"/>
</dbReference>
<dbReference type="GO" id="GO:0015074">
    <property type="term" value="P:DNA integration"/>
    <property type="evidence" value="ECO:0007669"/>
    <property type="project" value="UniProtKB-KW"/>
</dbReference>
<dbReference type="InterPro" id="IPR039537">
    <property type="entry name" value="Retrotran_Ty1/copia-like"/>
</dbReference>
<evidence type="ECO:0000256" key="5">
    <source>
        <dbReference type="ARBA" id="ARBA00022695"/>
    </source>
</evidence>
<evidence type="ECO:0000256" key="18">
    <source>
        <dbReference type="ARBA" id="ARBA00023113"/>
    </source>
</evidence>
<evidence type="ECO:0000256" key="8">
    <source>
        <dbReference type="ARBA" id="ARBA00022741"/>
    </source>
</evidence>
<dbReference type="GO" id="GO:0006508">
    <property type="term" value="P:proteolysis"/>
    <property type="evidence" value="ECO:0007669"/>
    <property type="project" value="UniProtKB-KW"/>
</dbReference>
<dbReference type="CDD" id="cd09272">
    <property type="entry name" value="RNase_HI_RT_Ty1"/>
    <property type="match status" value="1"/>
</dbReference>
<reference evidence="25 26" key="1">
    <citation type="submission" date="2019-05" db="EMBL/GenBank/DDBJ databases">
        <title>Emergence of the Ug99 lineage of the wheat stem rust pathogen through somatic hybridization.</title>
        <authorList>
            <person name="Li F."/>
            <person name="Upadhyaya N.M."/>
            <person name="Sperschneider J."/>
            <person name="Matny O."/>
            <person name="Nguyen-Phuc H."/>
            <person name="Mago R."/>
            <person name="Raley C."/>
            <person name="Miller M.E."/>
            <person name="Silverstein K.A.T."/>
            <person name="Henningsen E."/>
            <person name="Hirsch C.D."/>
            <person name="Visser B."/>
            <person name="Pretorius Z.A."/>
            <person name="Steffenson B.J."/>
            <person name="Schwessinger B."/>
            <person name="Dodds P.N."/>
            <person name="Figueroa M."/>
        </authorList>
    </citation>
    <scope>NUCLEOTIDE SEQUENCE [LARGE SCALE GENOMIC DNA]</scope>
    <source>
        <strain evidence="25">21-0</strain>
    </source>
</reference>
<feature type="domain" description="Integrase catalytic" evidence="24">
    <location>
        <begin position="458"/>
        <end position="629"/>
    </location>
</feature>
<feature type="compositionally biased region" description="Basic and acidic residues" evidence="23">
    <location>
        <begin position="704"/>
        <end position="716"/>
    </location>
</feature>
<dbReference type="Pfam" id="PF22936">
    <property type="entry name" value="Pol_BBD"/>
    <property type="match status" value="1"/>
</dbReference>
<evidence type="ECO:0000256" key="2">
    <source>
        <dbReference type="ARBA" id="ARBA00022578"/>
    </source>
</evidence>
<evidence type="ECO:0000256" key="7">
    <source>
        <dbReference type="ARBA" id="ARBA00022723"/>
    </source>
</evidence>
<keyword evidence="9" id="KW-0064">Aspartyl protease</keyword>
<evidence type="ECO:0000256" key="11">
    <source>
        <dbReference type="ARBA" id="ARBA00022801"/>
    </source>
</evidence>
<dbReference type="Pfam" id="PF07727">
    <property type="entry name" value="RVT_2"/>
    <property type="match status" value="1"/>
</dbReference>
<dbReference type="GO" id="GO:0004190">
    <property type="term" value="F:aspartic-type endopeptidase activity"/>
    <property type="evidence" value="ECO:0007669"/>
    <property type="project" value="UniProtKB-KW"/>
</dbReference>
<evidence type="ECO:0000256" key="6">
    <source>
        <dbReference type="ARBA" id="ARBA00022722"/>
    </source>
</evidence>
<dbReference type="PROSITE" id="PS50994">
    <property type="entry name" value="INTEGRASE"/>
    <property type="match status" value="1"/>
</dbReference>
<comment type="function">
    <text evidence="1">The aspartyl protease (PR) mediates the proteolytic cleavages of the Gag and Gag-Pol polyproteins after assembly of the VLP.</text>
</comment>
<keyword evidence="14" id="KW-0694">RNA-binding</keyword>
<keyword evidence="15" id="KW-0229">DNA integration</keyword>